<reference evidence="3" key="1">
    <citation type="submission" date="2020-10" db="EMBL/GenBank/DDBJ databases">
        <authorList>
            <person name="Gilroy R."/>
        </authorList>
    </citation>
    <scope>NUCLEOTIDE SEQUENCE</scope>
    <source>
        <strain evidence="3">14700</strain>
    </source>
</reference>
<dbReference type="Pfam" id="PF02604">
    <property type="entry name" value="PhdYeFM_antitox"/>
    <property type="match status" value="1"/>
</dbReference>
<dbReference type="AlphaFoldDB" id="A0A9D9ICG1"/>
<evidence type="ECO:0000256" key="1">
    <source>
        <dbReference type="ARBA" id="ARBA00009981"/>
    </source>
</evidence>
<dbReference type="InterPro" id="IPR006442">
    <property type="entry name" value="Antitoxin_Phd/YefM"/>
</dbReference>
<evidence type="ECO:0000256" key="2">
    <source>
        <dbReference type="RuleBase" id="RU362080"/>
    </source>
</evidence>
<comment type="caution">
    <text evidence="3">The sequence shown here is derived from an EMBL/GenBank/DDBJ whole genome shotgun (WGS) entry which is preliminary data.</text>
</comment>
<accession>A0A9D9ICG1</accession>
<reference evidence="3" key="2">
    <citation type="journal article" date="2021" name="PeerJ">
        <title>Extensive microbial diversity within the chicken gut microbiome revealed by metagenomics and culture.</title>
        <authorList>
            <person name="Gilroy R."/>
            <person name="Ravi A."/>
            <person name="Getino M."/>
            <person name="Pursley I."/>
            <person name="Horton D.L."/>
            <person name="Alikhan N.F."/>
            <person name="Baker D."/>
            <person name="Gharbi K."/>
            <person name="Hall N."/>
            <person name="Watson M."/>
            <person name="Adriaenssens E.M."/>
            <person name="Foster-Nyarko E."/>
            <person name="Jarju S."/>
            <person name="Secka A."/>
            <person name="Antonio M."/>
            <person name="Oren A."/>
            <person name="Chaudhuri R.R."/>
            <person name="La Ragione R."/>
            <person name="Hildebrand F."/>
            <person name="Pallen M.J."/>
        </authorList>
    </citation>
    <scope>NUCLEOTIDE SEQUENCE</scope>
    <source>
        <strain evidence="3">14700</strain>
    </source>
</reference>
<evidence type="ECO:0000313" key="4">
    <source>
        <dbReference type="Proteomes" id="UP000810292"/>
    </source>
</evidence>
<sequence>MKINTNEIISISAANQNFSNVVKIADKKGKAVIFRNNKPKYILLNIDESPIIEMTDDEKIDFVATRILKTHMKAFLELAK</sequence>
<comment type="similarity">
    <text evidence="1 2">Belongs to the phD/YefM antitoxin family.</text>
</comment>
<gene>
    <name evidence="3" type="ORF">IAA72_08305</name>
</gene>
<dbReference type="EMBL" id="JADIMF010000139">
    <property type="protein sequence ID" value="MBO8469770.1"/>
    <property type="molecule type" value="Genomic_DNA"/>
</dbReference>
<comment type="function">
    <text evidence="2">Antitoxin component of a type II toxin-antitoxin (TA) system.</text>
</comment>
<dbReference type="SUPFAM" id="SSF143120">
    <property type="entry name" value="YefM-like"/>
    <property type="match status" value="1"/>
</dbReference>
<name>A0A9D9ICG1_9SPIO</name>
<proteinExistence type="inferred from homology"/>
<dbReference type="InterPro" id="IPR036165">
    <property type="entry name" value="YefM-like_sf"/>
</dbReference>
<organism evidence="3 4">
    <name type="scientific">Candidatus Ornithospirochaeta stercoravium</name>
    <dbReference type="NCBI Taxonomy" id="2840897"/>
    <lineage>
        <taxon>Bacteria</taxon>
        <taxon>Pseudomonadati</taxon>
        <taxon>Spirochaetota</taxon>
        <taxon>Spirochaetia</taxon>
        <taxon>Spirochaetales</taxon>
        <taxon>Spirochaetaceae</taxon>
        <taxon>Spirochaetaceae incertae sedis</taxon>
        <taxon>Candidatus Ornithospirochaeta</taxon>
    </lineage>
</organism>
<dbReference type="Proteomes" id="UP000810292">
    <property type="component" value="Unassembled WGS sequence"/>
</dbReference>
<protein>
    <recommendedName>
        <fullName evidence="2">Antitoxin</fullName>
    </recommendedName>
</protein>
<evidence type="ECO:0000313" key="3">
    <source>
        <dbReference type="EMBL" id="MBO8469770.1"/>
    </source>
</evidence>